<proteinExistence type="predicted"/>
<accession>A0A6A4QQ52</accession>
<dbReference type="OrthoDB" id="1688035at2759"/>
<dbReference type="AlphaFoldDB" id="A0A6A4QQ52"/>
<comment type="caution">
    <text evidence="1">The sequence shown here is derived from an EMBL/GenBank/DDBJ whole genome shotgun (WGS) entry which is preliminary data.</text>
</comment>
<dbReference type="Proteomes" id="UP000447434">
    <property type="component" value="Chromosome 4"/>
</dbReference>
<gene>
    <name evidence="1" type="ORF">Lalb_Chr04g0262691</name>
</gene>
<protein>
    <submittedName>
        <fullName evidence="1">Uncharacterized protein</fullName>
    </submittedName>
</protein>
<evidence type="ECO:0000313" key="1">
    <source>
        <dbReference type="EMBL" id="KAE9616151.1"/>
    </source>
</evidence>
<reference evidence="2" key="1">
    <citation type="journal article" date="2020" name="Nat. Commun.">
        <title>Genome sequence of the cluster root forming white lupin.</title>
        <authorList>
            <person name="Hufnagel B."/>
            <person name="Marques A."/>
            <person name="Soriano A."/>
            <person name="Marques L."/>
            <person name="Divol F."/>
            <person name="Doumas P."/>
            <person name="Sallet E."/>
            <person name="Mancinotti D."/>
            <person name="Carrere S."/>
            <person name="Marande W."/>
            <person name="Arribat S."/>
            <person name="Keller J."/>
            <person name="Huneau C."/>
            <person name="Blein T."/>
            <person name="Aime D."/>
            <person name="Laguerre M."/>
            <person name="Taylor J."/>
            <person name="Schubert V."/>
            <person name="Nelson M."/>
            <person name="Geu-Flores F."/>
            <person name="Crespi M."/>
            <person name="Gallardo-Guerrero K."/>
            <person name="Delaux P.-M."/>
            <person name="Salse J."/>
            <person name="Berges H."/>
            <person name="Guyot R."/>
            <person name="Gouzy J."/>
            <person name="Peret B."/>
        </authorList>
    </citation>
    <scope>NUCLEOTIDE SEQUENCE [LARGE SCALE GENOMIC DNA]</scope>
    <source>
        <strain evidence="2">cv. Amiga</strain>
    </source>
</reference>
<organism evidence="1 2">
    <name type="scientific">Lupinus albus</name>
    <name type="common">White lupine</name>
    <name type="synonym">Lupinus termis</name>
    <dbReference type="NCBI Taxonomy" id="3870"/>
    <lineage>
        <taxon>Eukaryota</taxon>
        <taxon>Viridiplantae</taxon>
        <taxon>Streptophyta</taxon>
        <taxon>Embryophyta</taxon>
        <taxon>Tracheophyta</taxon>
        <taxon>Spermatophyta</taxon>
        <taxon>Magnoliopsida</taxon>
        <taxon>eudicotyledons</taxon>
        <taxon>Gunneridae</taxon>
        <taxon>Pentapetalae</taxon>
        <taxon>rosids</taxon>
        <taxon>fabids</taxon>
        <taxon>Fabales</taxon>
        <taxon>Fabaceae</taxon>
        <taxon>Papilionoideae</taxon>
        <taxon>50 kb inversion clade</taxon>
        <taxon>genistoids sensu lato</taxon>
        <taxon>core genistoids</taxon>
        <taxon>Genisteae</taxon>
        <taxon>Lupinus</taxon>
    </lineage>
</organism>
<sequence length="67" mass="8141">MSLEYCHSLGTTNNNSPSYEIIGYDPIVCVIKLETRMKIKQLRTLWRKIKREKRRIFCDPMCFRRMK</sequence>
<evidence type="ECO:0000313" key="2">
    <source>
        <dbReference type="Proteomes" id="UP000447434"/>
    </source>
</evidence>
<keyword evidence="2" id="KW-1185">Reference proteome</keyword>
<name>A0A6A4QQ52_LUPAL</name>
<dbReference type="EMBL" id="WOCE01000004">
    <property type="protein sequence ID" value="KAE9616151.1"/>
    <property type="molecule type" value="Genomic_DNA"/>
</dbReference>